<proteinExistence type="predicted"/>
<dbReference type="GeneID" id="68096328"/>
<keyword evidence="3" id="KW-1185">Reference proteome</keyword>
<feature type="region of interest" description="Disordered" evidence="1">
    <location>
        <begin position="184"/>
        <end position="229"/>
    </location>
</feature>
<dbReference type="Gene3D" id="3.80.10.10">
    <property type="entry name" value="Ribonuclease Inhibitor"/>
    <property type="match status" value="1"/>
</dbReference>
<feature type="region of interest" description="Disordered" evidence="1">
    <location>
        <begin position="302"/>
        <end position="341"/>
    </location>
</feature>
<evidence type="ECO:0000256" key="1">
    <source>
        <dbReference type="SAM" id="MobiDB-lite"/>
    </source>
</evidence>
<dbReference type="EMBL" id="PYSW02000001">
    <property type="protein sequence ID" value="KAG2394109.1"/>
    <property type="molecule type" value="Genomic_DNA"/>
</dbReference>
<protein>
    <submittedName>
        <fullName evidence="2">Uncharacterized protein</fullName>
    </submittedName>
</protein>
<feature type="compositionally biased region" description="Polar residues" evidence="1">
    <location>
        <begin position="303"/>
        <end position="313"/>
    </location>
</feature>
<dbReference type="RefSeq" id="XP_044556003.1">
    <property type="nucleotide sequence ID" value="XM_044693449.1"/>
</dbReference>
<dbReference type="AlphaFoldDB" id="A0AA88H0S1"/>
<gene>
    <name evidence="2" type="ORF">C9374_003873</name>
</gene>
<feature type="compositionally biased region" description="Polar residues" evidence="1">
    <location>
        <begin position="213"/>
        <end position="229"/>
    </location>
</feature>
<organism evidence="2 3">
    <name type="scientific">Naegleria lovaniensis</name>
    <name type="common">Amoeba</name>
    <dbReference type="NCBI Taxonomy" id="51637"/>
    <lineage>
        <taxon>Eukaryota</taxon>
        <taxon>Discoba</taxon>
        <taxon>Heterolobosea</taxon>
        <taxon>Tetramitia</taxon>
        <taxon>Eutetramitia</taxon>
        <taxon>Vahlkampfiidae</taxon>
        <taxon>Naegleria</taxon>
    </lineage>
</organism>
<dbReference type="InterPro" id="IPR001611">
    <property type="entry name" value="Leu-rich_rpt"/>
</dbReference>
<feature type="compositionally biased region" description="Low complexity" evidence="1">
    <location>
        <begin position="314"/>
        <end position="328"/>
    </location>
</feature>
<feature type="compositionally biased region" description="Polar residues" evidence="1">
    <location>
        <begin position="329"/>
        <end position="341"/>
    </location>
</feature>
<dbReference type="SUPFAM" id="SSF52058">
    <property type="entry name" value="L domain-like"/>
    <property type="match status" value="1"/>
</dbReference>
<name>A0AA88H0S1_NAELO</name>
<dbReference type="PROSITE" id="PS51450">
    <property type="entry name" value="LRR"/>
    <property type="match status" value="1"/>
</dbReference>
<dbReference type="InterPro" id="IPR032675">
    <property type="entry name" value="LRR_dom_sf"/>
</dbReference>
<dbReference type="PANTHER" id="PTHR46282">
    <property type="entry name" value="LEUCINE-RICH MELANOCYTE DIFFERENTIATION-ASSOCIATED PROTEIN"/>
    <property type="match status" value="1"/>
</dbReference>
<reference evidence="2 3" key="1">
    <citation type="journal article" date="2018" name="BMC Genomics">
        <title>The genome of Naegleria lovaniensis, the basis for a comparative approach to unravel pathogenicity factors of the human pathogenic amoeba N. fowleri.</title>
        <authorList>
            <person name="Liechti N."/>
            <person name="Schurch N."/>
            <person name="Bruggmann R."/>
            <person name="Wittwer M."/>
        </authorList>
    </citation>
    <scope>NUCLEOTIDE SEQUENCE [LARGE SCALE GENOMIC DNA]</scope>
    <source>
        <strain evidence="2 3">ATCC 30569</strain>
    </source>
</reference>
<dbReference type="InterPro" id="IPR043313">
    <property type="entry name" value="LRMDA"/>
</dbReference>
<dbReference type="PANTHER" id="PTHR46282:SF1">
    <property type="entry name" value="LEUCINE-RICH REPEAT-CONTAINING PROTEIN 72-LIKE"/>
    <property type="match status" value="1"/>
</dbReference>
<dbReference type="Pfam" id="PF14580">
    <property type="entry name" value="LRR_9"/>
    <property type="match status" value="1"/>
</dbReference>
<evidence type="ECO:0000313" key="3">
    <source>
        <dbReference type="Proteomes" id="UP000816034"/>
    </source>
</evidence>
<accession>A0AA88H0S1</accession>
<sequence>MLAPSSVKVDANGKCSLAFKQLRDVPSQMVFQALAPKVIELDLSHNNLTDVSENVNCLENLTSLVLDHNRIHSGSTFNGGKPMPKITLLWVNSNKIKDLKQFLEKVAIHFPNLKIFSMLKNEACPNFFTGGSAEQYEQYRLFVVSRLPNLQVLDSSTVTKSEREIAKKMYGNLDSVPSFILMQQQEQQNAESKQPPKGAANNTNTSSSNVSNLPNFGTLTSGGTPSQPSYNLPNISTLQPNTSLPPVNSFNSYTNHYQNNQSIYFSNNVPISVQPYHDLMGSPQLLGGPTLQNHNSMYPLPQPTTSLPMPNSNLPSQPGLQLPSLDSLAQKNQTTYRGPYL</sequence>
<comment type="caution">
    <text evidence="2">The sequence shown here is derived from an EMBL/GenBank/DDBJ whole genome shotgun (WGS) entry which is preliminary data.</text>
</comment>
<dbReference type="Proteomes" id="UP000816034">
    <property type="component" value="Unassembled WGS sequence"/>
</dbReference>
<evidence type="ECO:0000313" key="2">
    <source>
        <dbReference type="EMBL" id="KAG2394109.1"/>
    </source>
</evidence>
<feature type="compositionally biased region" description="Low complexity" evidence="1">
    <location>
        <begin position="201"/>
        <end position="212"/>
    </location>
</feature>